<gene>
    <name evidence="2" type="ORF">TTHERM_00126970</name>
</gene>
<dbReference type="KEGG" id="tet:TTHERM_00126970"/>
<keyword evidence="3" id="KW-1185">Reference proteome</keyword>
<feature type="region of interest" description="Disordered" evidence="1">
    <location>
        <begin position="48"/>
        <end position="73"/>
    </location>
</feature>
<organism evidence="2 3">
    <name type="scientific">Tetrahymena thermophila (strain SB210)</name>
    <dbReference type="NCBI Taxonomy" id="312017"/>
    <lineage>
        <taxon>Eukaryota</taxon>
        <taxon>Sar</taxon>
        <taxon>Alveolata</taxon>
        <taxon>Ciliophora</taxon>
        <taxon>Intramacronucleata</taxon>
        <taxon>Oligohymenophorea</taxon>
        <taxon>Hymenostomatida</taxon>
        <taxon>Tetrahymenina</taxon>
        <taxon>Tetrahymenidae</taxon>
        <taxon>Tetrahymena</taxon>
    </lineage>
</organism>
<evidence type="ECO:0000256" key="1">
    <source>
        <dbReference type="SAM" id="MobiDB-lite"/>
    </source>
</evidence>
<dbReference type="InParanoid" id="I7MJ74"/>
<reference evidence="3" key="1">
    <citation type="journal article" date="2006" name="PLoS Biol.">
        <title>Macronuclear genome sequence of the ciliate Tetrahymena thermophila, a model eukaryote.</title>
        <authorList>
            <person name="Eisen J.A."/>
            <person name="Coyne R.S."/>
            <person name="Wu M."/>
            <person name="Wu D."/>
            <person name="Thiagarajan M."/>
            <person name="Wortman J.R."/>
            <person name="Badger J.H."/>
            <person name="Ren Q."/>
            <person name="Amedeo P."/>
            <person name="Jones K.M."/>
            <person name="Tallon L.J."/>
            <person name="Delcher A.L."/>
            <person name="Salzberg S.L."/>
            <person name="Silva J.C."/>
            <person name="Haas B.J."/>
            <person name="Majoros W.H."/>
            <person name="Farzad M."/>
            <person name="Carlton J.M."/>
            <person name="Smith R.K. Jr."/>
            <person name="Garg J."/>
            <person name="Pearlman R.E."/>
            <person name="Karrer K.M."/>
            <person name="Sun L."/>
            <person name="Manning G."/>
            <person name="Elde N.C."/>
            <person name="Turkewitz A.P."/>
            <person name="Asai D.J."/>
            <person name="Wilkes D.E."/>
            <person name="Wang Y."/>
            <person name="Cai H."/>
            <person name="Collins K."/>
            <person name="Stewart B.A."/>
            <person name="Lee S.R."/>
            <person name="Wilamowska K."/>
            <person name="Weinberg Z."/>
            <person name="Ruzzo W.L."/>
            <person name="Wloga D."/>
            <person name="Gaertig J."/>
            <person name="Frankel J."/>
            <person name="Tsao C.-C."/>
            <person name="Gorovsky M.A."/>
            <person name="Keeling P.J."/>
            <person name="Waller R.F."/>
            <person name="Patron N.J."/>
            <person name="Cherry J.M."/>
            <person name="Stover N.A."/>
            <person name="Krieger C.J."/>
            <person name="del Toro C."/>
            <person name="Ryder H.F."/>
            <person name="Williamson S.C."/>
            <person name="Barbeau R.A."/>
            <person name="Hamilton E.P."/>
            <person name="Orias E."/>
        </authorList>
    </citation>
    <scope>NUCLEOTIDE SEQUENCE [LARGE SCALE GENOMIC DNA]</scope>
    <source>
        <strain evidence="3">SB210</strain>
    </source>
</reference>
<dbReference type="RefSeq" id="XP_001016277.2">
    <property type="nucleotide sequence ID" value="XM_001016277.2"/>
</dbReference>
<evidence type="ECO:0000313" key="2">
    <source>
        <dbReference type="EMBL" id="EAR96032.2"/>
    </source>
</evidence>
<dbReference type="EMBL" id="GG662699">
    <property type="protein sequence ID" value="EAR96032.2"/>
    <property type="molecule type" value="Genomic_DNA"/>
</dbReference>
<accession>I7MJ74</accession>
<name>I7MJ74_TETTS</name>
<dbReference type="Proteomes" id="UP000009168">
    <property type="component" value="Unassembled WGS sequence"/>
</dbReference>
<protein>
    <submittedName>
        <fullName evidence="2">Uncharacterized protein</fullName>
    </submittedName>
</protein>
<dbReference type="AlphaFoldDB" id="I7MJ74"/>
<evidence type="ECO:0000313" key="3">
    <source>
        <dbReference type="Proteomes" id="UP000009168"/>
    </source>
</evidence>
<proteinExistence type="predicted"/>
<dbReference type="GeneID" id="7842637"/>
<sequence length="651" mass="77704">MGDHYYQVYGLNTESGIVEEDDDHNIFLENEDEQHSHQKHNVVVENQINTQSNQKTVKSNTQKKSSNTGSYNTNQLQKQIINDKVDFDQLKLDEQLFYHVMDDDNFDYAKDYFEKNQDQFEVNNIFYSIVLYLLEKIQQIKELKEQKKKYNQTEYIQELNEIYQNINKYINFIQQNLNDDSIKVENISKDLVISLLQSAEYYVDQALMFLDKQSKLRDLLVILLFQCHSEQSIIDKEFNNRIQIFDSKKQHDLEYLQFCLEYLKSLKRIGNVELVRKNLYLLGSPQIQEYHKKFYEENLFQLYDLVIFTNRLPYVLKLMEHGKNFDSRQFIDIQKFENDPRDFIIELNVCLLQKIRDLGYQGPYLTIFFTLIVGQDYESLQEQVKKNFSTDIITKIEKKEKKANKQIYLFTEKEYQILKPFTVKYFKDIKALSQEYLPIPSEIPYLEQQDKSNYFDFLMTLKRCGQYENVVHLIDYGPILRDIDFVDQDYLTLFKFLTLQQNNEPIYTSSDSLQNTYKAYSQIQEKLPIILKSLSSNKNYKLDIEFTSKHSYKRIFKNLFIFYNRAMCLVYLKFYQESYETLLIIIAVIIKLEGSYSYNLLPSLSLLSEVSSYLQQKTLSHQCLIYKQIILNDISQSDSDIQISDIDQLID</sequence>